<protein>
    <submittedName>
        <fullName evidence="2">Uncharacterized protein</fullName>
    </submittedName>
</protein>
<feature type="region of interest" description="Disordered" evidence="1">
    <location>
        <begin position="256"/>
        <end position="297"/>
    </location>
</feature>
<gene>
    <name evidence="2" type="ORF">LX64_03406</name>
</gene>
<keyword evidence="3" id="KW-1185">Reference proteome</keyword>
<dbReference type="EMBL" id="QLLL01000006">
    <property type="protein sequence ID" value="RAJ02393.1"/>
    <property type="molecule type" value="Genomic_DNA"/>
</dbReference>
<feature type="region of interest" description="Disordered" evidence="1">
    <location>
        <begin position="316"/>
        <end position="335"/>
    </location>
</feature>
<dbReference type="AlphaFoldDB" id="A0A327QGF0"/>
<dbReference type="Proteomes" id="UP000249547">
    <property type="component" value="Unassembled WGS sequence"/>
</dbReference>
<dbReference type="RefSeq" id="WP_148707354.1">
    <property type="nucleotide sequence ID" value="NZ_QLLL01000006.1"/>
</dbReference>
<evidence type="ECO:0000313" key="3">
    <source>
        <dbReference type="Proteomes" id="UP000249547"/>
    </source>
</evidence>
<organism evidence="2 3">
    <name type="scientific">Chitinophaga skermanii</name>
    <dbReference type="NCBI Taxonomy" id="331697"/>
    <lineage>
        <taxon>Bacteria</taxon>
        <taxon>Pseudomonadati</taxon>
        <taxon>Bacteroidota</taxon>
        <taxon>Chitinophagia</taxon>
        <taxon>Chitinophagales</taxon>
        <taxon>Chitinophagaceae</taxon>
        <taxon>Chitinophaga</taxon>
    </lineage>
</organism>
<accession>A0A327QGF0</accession>
<evidence type="ECO:0000313" key="2">
    <source>
        <dbReference type="EMBL" id="RAJ02393.1"/>
    </source>
</evidence>
<evidence type="ECO:0000256" key="1">
    <source>
        <dbReference type="SAM" id="MobiDB-lite"/>
    </source>
</evidence>
<proteinExistence type="predicted"/>
<name>A0A327QGF0_9BACT</name>
<dbReference type="OrthoDB" id="645138at2"/>
<comment type="caution">
    <text evidence="2">The sequence shown here is derived from an EMBL/GenBank/DDBJ whole genome shotgun (WGS) entry which is preliminary data.</text>
</comment>
<feature type="compositionally biased region" description="Polar residues" evidence="1">
    <location>
        <begin position="316"/>
        <end position="326"/>
    </location>
</feature>
<sequence length="358" mass="39837">MKKRSNLSFQDLEQIFTFLKESGFMKNGRLQKTINWDSERYDGIRSHRKEFGKVAQVAANIRMAFSEITNLFPDSTMYRRLSSKLFEALKADTTHERGMRTVEAGNVTVLDDFQFNQQAKFYRTCNAKYKVTLDRSLGQAAVAFPAFTPLNEIRAPKNATHFKMVASIHAINFDNHQTETTCMVTNTLPLDAPMVEAFVLPLTFLADDPRHLFVSVGIAFVEIENGRAYSVKGNRLNAMAIAEVFPKPAKLSALPSANKKAAKDAVPPTVPKNKGMRATMQEPSKPKRVASATPKKVPVKPTAAVTVSALDMLHQSNIPIPQNGNSKGKRKQPVINASKEINHFMPPPNKKANTHPLT</sequence>
<reference evidence="2 3" key="1">
    <citation type="submission" date="2018-06" db="EMBL/GenBank/DDBJ databases">
        <title>Genomic Encyclopedia of Archaeal and Bacterial Type Strains, Phase II (KMG-II): from individual species to whole genera.</title>
        <authorList>
            <person name="Goeker M."/>
        </authorList>
    </citation>
    <scope>NUCLEOTIDE SEQUENCE [LARGE SCALE GENOMIC DNA]</scope>
    <source>
        <strain evidence="2 3">DSM 23857</strain>
    </source>
</reference>